<evidence type="ECO:0000259" key="5">
    <source>
        <dbReference type="Pfam" id="PF00656"/>
    </source>
</evidence>
<dbReference type="InterPro" id="IPR050452">
    <property type="entry name" value="Metacaspase"/>
</dbReference>
<dbReference type="GO" id="GO:0004197">
    <property type="term" value="F:cysteine-type endopeptidase activity"/>
    <property type="evidence" value="ECO:0007669"/>
    <property type="project" value="InterPro"/>
</dbReference>
<dbReference type="Gene3D" id="3.40.50.1460">
    <property type="match status" value="1"/>
</dbReference>
<keyword evidence="3" id="KW-0645">Protease</keyword>
<evidence type="ECO:0000313" key="7">
    <source>
        <dbReference type="Proteomes" id="UP001175227"/>
    </source>
</evidence>
<keyword evidence="7" id="KW-1185">Reference proteome</keyword>
<accession>A0AA39PAN0</accession>
<dbReference type="SUPFAM" id="SSF52129">
    <property type="entry name" value="Caspase-like"/>
    <property type="match status" value="1"/>
</dbReference>
<feature type="domain" description="Peptidase C14 caspase" evidence="5">
    <location>
        <begin position="42"/>
        <end position="313"/>
    </location>
</feature>
<comment type="caution">
    <text evidence="6">The sequence shown here is derived from an EMBL/GenBank/DDBJ whole genome shotgun (WGS) entry which is preliminary data.</text>
</comment>
<evidence type="ECO:0000256" key="1">
    <source>
        <dbReference type="ARBA" id="ARBA00009005"/>
    </source>
</evidence>
<protein>
    <submittedName>
        <fullName evidence="6">Caspase domain-containing protein</fullName>
    </submittedName>
</protein>
<proteinExistence type="inferred from homology"/>
<dbReference type="EMBL" id="JAUEPR010000009">
    <property type="protein sequence ID" value="KAK0480715.1"/>
    <property type="molecule type" value="Genomic_DNA"/>
</dbReference>
<feature type="region of interest" description="Disordered" evidence="4">
    <location>
        <begin position="1"/>
        <end position="34"/>
    </location>
</feature>
<dbReference type="AlphaFoldDB" id="A0AA39PAN0"/>
<keyword evidence="3" id="KW-0378">Hydrolase</keyword>
<dbReference type="Pfam" id="PF00656">
    <property type="entry name" value="Peptidase_C14"/>
    <property type="match status" value="1"/>
</dbReference>
<sequence length="736" mass="82273">MPNNRRARKSNGAGKIKSSTTSSSKGKGTRGKEATKGTSNIFALIIGIDKYERDEYQLGGAVADANEFEHYVRTDLGAPKENIISLRDEKATRSRIIGAFRTLEHRKDIVQGTAIIIIYYAGHGAVAKKPTEWEDWHALDNNIEMLCPVDITFQNSVKEKKVEGIPDRTISRLLLDLSAAKGNNIVLILDCCHSAGIDRGVGVGPGDDAKAREIDDEKITISAGCDSSIYSGRPSGSRKSSQSTNITNFGGSLWGSHILLAACGRNQKAWEKQKKGLFTRALLQAVRETGAYLTYRSLMLRFNKMPSYQSPQLDGNNIHQRLFYPSQESVDTSMILCHREDKQPYLIIEAGHTLGITKGSTYQLYRTDLPESESLPLGTAVVKEVETECTSQLLPDDSEFFVTHGDISNFWYARLVKASRQSLLIYCDDSHSSFLEKVIKENPTQLTVPVARTNNRQEADLCLAVEGDDVIFDRGEGNSYFNDDNVSFELMKDNNLFRSMESPRIDVHSTVASGIVQTQQIINRYANFTYHLTVRSPQSVRATFDVTVTMHKLERMEGKKTLRPINGSGGSFRCDNEKLVRIDVDMSIDIPKRPLYGFTLKNDGSYDLYACLFYFDASTLDIENWTHSRPNLTDDTERQTVDPCIPAGDMLTFGFGNTATRPIAFDIPEGQDVDICCFKIYLSLKPLDLRSISQTLKTFRGAKQVEFEAEDPPVPDKSWASLVIPVIQQRLKKSHK</sequence>
<dbReference type="Proteomes" id="UP001175227">
    <property type="component" value="Unassembled WGS sequence"/>
</dbReference>
<gene>
    <name evidence="6" type="ORF">IW261DRAFT_1136956</name>
</gene>
<dbReference type="InterPro" id="IPR011600">
    <property type="entry name" value="Pept_C14_caspase"/>
</dbReference>
<dbReference type="GO" id="GO:0005737">
    <property type="term" value="C:cytoplasm"/>
    <property type="evidence" value="ECO:0007669"/>
    <property type="project" value="TreeGrafter"/>
</dbReference>
<evidence type="ECO:0000256" key="3">
    <source>
        <dbReference type="ARBA" id="ARBA00022807"/>
    </source>
</evidence>
<dbReference type="PANTHER" id="PTHR48104">
    <property type="entry name" value="METACASPASE-4"/>
    <property type="match status" value="1"/>
</dbReference>
<dbReference type="InterPro" id="IPR029030">
    <property type="entry name" value="Caspase-like_dom_sf"/>
</dbReference>
<reference evidence="6" key="1">
    <citation type="submission" date="2023-06" db="EMBL/GenBank/DDBJ databases">
        <authorList>
            <consortium name="Lawrence Berkeley National Laboratory"/>
            <person name="Ahrendt S."/>
            <person name="Sahu N."/>
            <person name="Indic B."/>
            <person name="Wong-Bajracharya J."/>
            <person name="Merenyi Z."/>
            <person name="Ke H.-M."/>
            <person name="Monk M."/>
            <person name="Kocsube S."/>
            <person name="Drula E."/>
            <person name="Lipzen A."/>
            <person name="Balint B."/>
            <person name="Henrissat B."/>
            <person name="Andreopoulos B."/>
            <person name="Martin F.M."/>
            <person name="Harder C.B."/>
            <person name="Rigling D."/>
            <person name="Ford K.L."/>
            <person name="Foster G.D."/>
            <person name="Pangilinan J."/>
            <person name="Papanicolaou A."/>
            <person name="Barry K."/>
            <person name="LaButti K."/>
            <person name="Viragh M."/>
            <person name="Koriabine M."/>
            <person name="Yan M."/>
            <person name="Riley R."/>
            <person name="Champramary S."/>
            <person name="Plett K.L."/>
            <person name="Tsai I.J."/>
            <person name="Slot J."/>
            <person name="Sipos G."/>
            <person name="Plett J."/>
            <person name="Nagy L.G."/>
            <person name="Grigoriev I.V."/>
        </authorList>
    </citation>
    <scope>NUCLEOTIDE SEQUENCE</scope>
    <source>
        <strain evidence="6">ICMP 16352</strain>
    </source>
</reference>
<keyword evidence="2" id="KW-0053">Apoptosis</keyword>
<evidence type="ECO:0000256" key="2">
    <source>
        <dbReference type="ARBA" id="ARBA00022703"/>
    </source>
</evidence>
<keyword evidence="3" id="KW-0788">Thiol protease</keyword>
<dbReference type="GO" id="GO:0006915">
    <property type="term" value="P:apoptotic process"/>
    <property type="evidence" value="ECO:0007669"/>
    <property type="project" value="UniProtKB-KW"/>
</dbReference>
<dbReference type="GO" id="GO:0006508">
    <property type="term" value="P:proteolysis"/>
    <property type="evidence" value="ECO:0007669"/>
    <property type="project" value="InterPro"/>
</dbReference>
<evidence type="ECO:0000313" key="6">
    <source>
        <dbReference type="EMBL" id="KAK0480715.1"/>
    </source>
</evidence>
<evidence type="ECO:0000256" key="4">
    <source>
        <dbReference type="SAM" id="MobiDB-lite"/>
    </source>
</evidence>
<name>A0AA39PAN0_9AGAR</name>
<dbReference type="PANTHER" id="PTHR48104:SF30">
    <property type="entry name" value="METACASPASE-1"/>
    <property type="match status" value="1"/>
</dbReference>
<feature type="compositionally biased region" description="Low complexity" evidence="4">
    <location>
        <begin position="12"/>
        <end position="26"/>
    </location>
</feature>
<comment type="similarity">
    <text evidence="1">Belongs to the peptidase C14B family.</text>
</comment>
<organism evidence="6 7">
    <name type="scientific">Armillaria novae-zelandiae</name>
    <dbReference type="NCBI Taxonomy" id="153914"/>
    <lineage>
        <taxon>Eukaryota</taxon>
        <taxon>Fungi</taxon>
        <taxon>Dikarya</taxon>
        <taxon>Basidiomycota</taxon>
        <taxon>Agaricomycotina</taxon>
        <taxon>Agaricomycetes</taxon>
        <taxon>Agaricomycetidae</taxon>
        <taxon>Agaricales</taxon>
        <taxon>Marasmiineae</taxon>
        <taxon>Physalacriaceae</taxon>
        <taxon>Armillaria</taxon>
    </lineage>
</organism>